<keyword evidence="4 6" id="KW-0371">Homeobox</keyword>
<evidence type="ECO:0000259" key="8">
    <source>
        <dbReference type="PROSITE" id="PS50071"/>
    </source>
</evidence>
<dbReference type="STRING" id="86630.A0A367ITV4"/>
<dbReference type="PROSITE" id="PS50071">
    <property type="entry name" value="HOMEOBOX_2"/>
    <property type="match status" value="1"/>
</dbReference>
<evidence type="ECO:0000256" key="2">
    <source>
        <dbReference type="ARBA" id="ARBA00004586"/>
    </source>
</evidence>
<dbReference type="Gene3D" id="1.10.10.60">
    <property type="entry name" value="Homeodomain-like"/>
    <property type="match status" value="1"/>
</dbReference>
<dbReference type="GO" id="GO:0030154">
    <property type="term" value="P:cell differentiation"/>
    <property type="evidence" value="ECO:0007669"/>
    <property type="project" value="TreeGrafter"/>
</dbReference>
<dbReference type="GO" id="GO:0005634">
    <property type="term" value="C:nucleus"/>
    <property type="evidence" value="ECO:0007669"/>
    <property type="project" value="UniProtKB-SubCell"/>
</dbReference>
<feature type="domain" description="Homeobox" evidence="8">
    <location>
        <begin position="51"/>
        <end position="111"/>
    </location>
</feature>
<dbReference type="GO" id="GO:0000981">
    <property type="term" value="F:DNA-binding transcription factor activity, RNA polymerase II-specific"/>
    <property type="evidence" value="ECO:0007669"/>
    <property type="project" value="InterPro"/>
</dbReference>
<dbReference type="SMART" id="SM00389">
    <property type="entry name" value="HOX"/>
    <property type="match status" value="1"/>
</dbReference>
<evidence type="ECO:0000313" key="9">
    <source>
        <dbReference type="EMBL" id="RCH81098.1"/>
    </source>
</evidence>
<dbReference type="GO" id="GO:0005789">
    <property type="term" value="C:endoplasmic reticulum membrane"/>
    <property type="evidence" value="ECO:0007669"/>
    <property type="project" value="UniProtKB-SubCell"/>
</dbReference>
<dbReference type="PANTHER" id="PTHR24324">
    <property type="entry name" value="HOMEOBOX PROTEIN HHEX"/>
    <property type="match status" value="1"/>
</dbReference>
<dbReference type="GO" id="GO:0000978">
    <property type="term" value="F:RNA polymerase II cis-regulatory region sequence-specific DNA binding"/>
    <property type="evidence" value="ECO:0007669"/>
    <property type="project" value="TreeGrafter"/>
</dbReference>
<dbReference type="InterPro" id="IPR017970">
    <property type="entry name" value="Homeobox_CS"/>
</dbReference>
<dbReference type="AlphaFoldDB" id="A0A367ITV4"/>
<gene>
    <name evidence="9" type="ORF">CU097_003961</name>
</gene>
<dbReference type="InterPro" id="IPR051000">
    <property type="entry name" value="Homeobox_DNA-bind_prot"/>
</dbReference>
<evidence type="ECO:0000256" key="7">
    <source>
        <dbReference type="RuleBase" id="RU000682"/>
    </source>
</evidence>
<keyword evidence="3 6" id="KW-0238">DNA-binding</keyword>
<sequence length="236" mass="27721">MSTMNNSVCQESSFYVLPTIDKGSNFACKVREQQQSKQQQENQFKTSFYNPFEIKRRKRTTRSQFKVLEKTFLDNPKPNASMRKLLAQQLNMTPRGVQVWFQNRRAKEKTAKSTKEPSAEAVCYDDHYSSCPMVRTMSYPPFDGSTADEEELLLTPVTPIVDMTHIQQPVFDSTLYNSNYQWDLSEKIPQHVSYFTQQIYPSMMFRYTAPRLFDPIFDQQMNFMNPYDSLGRRNTL</sequence>
<dbReference type="CDD" id="cd00086">
    <property type="entry name" value="homeodomain"/>
    <property type="match status" value="1"/>
</dbReference>
<comment type="caution">
    <text evidence="9">The sequence shown here is derived from an EMBL/GenBank/DDBJ whole genome shotgun (WGS) entry which is preliminary data.</text>
</comment>
<dbReference type="EMBL" id="PJQL01003585">
    <property type="protein sequence ID" value="RCH81098.1"/>
    <property type="molecule type" value="Genomic_DNA"/>
</dbReference>
<organism evidence="9 10">
    <name type="scientific">Rhizopus azygosporus</name>
    <name type="common">Rhizopus microsporus var. azygosporus</name>
    <dbReference type="NCBI Taxonomy" id="86630"/>
    <lineage>
        <taxon>Eukaryota</taxon>
        <taxon>Fungi</taxon>
        <taxon>Fungi incertae sedis</taxon>
        <taxon>Mucoromycota</taxon>
        <taxon>Mucoromycotina</taxon>
        <taxon>Mucoromycetes</taxon>
        <taxon>Mucorales</taxon>
        <taxon>Mucorineae</taxon>
        <taxon>Rhizopodaceae</taxon>
        <taxon>Rhizopus</taxon>
    </lineage>
</organism>
<reference evidence="9 10" key="1">
    <citation type="journal article" date="2018" name="G3 (Bethesda)">
        <title>Phylogenetic and Phylogenomic Definition of Rhizopus Species.</title>
        <authorList>
            <person name="Gryganskyi A.P."/>
            <person name="Golan J."/>
            <person name="Dolatabadi S."/>
            <person name="Mondo S."/>
            <person name="Robb S."/>
            <person name="Idnurm A."/>
            <person name="Muszewska A."/>
            <person name="Steczkiewicz K."/>
            <person name="Masonjones S."/>
            <person name="Liao H.L."/>
            <person name="Gajdeczka M.T."/>
            <person name="Anike F."/>
            <person name="Vuek A."/>
            <person name="Anishchenko I.M."/>
            <person name="Voigt K."/>
            <person name="de Hoog G.S."/>
            <person name="Smith M.E."/>
            <person name="Heitman J."/>
            <person name="Vilgalys R."/>
            <person name="Stajich J.E."/>
        </authorList>
    </citation>
    <scope>NUCLEOTIDE SEQUENCE [LARGE SCALE GENOMIC DNA]</scope>
    <source>
        <strain evidence="9 10">CBS 357.93</strain>
    </source>
</reference>
<dbReference type="Pfam" id="PF00046">
    <property type="entry name" value="Homeodomain"/>
    <property type="match status" value="1"/>
</dbReference>
<feature type="DNA-binding region" description="Homeobox" evidence="6">
    <location>
        <begin position="53"/>
        <end position="112"/>
    </location>
</feature>
<dbReference type="OrthoDB" id="6159439at2759"/>
<keyword evidence="10" id="KW-1185">Reference proteome</keyword>
<dbReference type="PROSITE" id="PS00027">
    <property type="entry name" value="HOMEOBOX_1"/>
    <property type="match status" value="1"/>
</dbReference>
<dbReference type="PANTHER" id="PTHR24324:SF9">
    <property type="entry name" value="HOMEOBOX DOMAIN-CONTAINING PROTEIN"/>
    <property type="match status" value="1"/>
</dbReference>
<proteinExistence type="predicted"/>
<evidence type="ECO:0000256" key="1">
    <source>
        <dbReference type="ARBA" id="ARBA00004127"/>
    </source>
</evidence>
<dbReference type="Proteomes" id="UP000252139">
    <property type="component" value="Unassembled WGS sequence"/>
</dbReference>
<evidence type="ECO:0000256" key="6">
    <source>
        <dbReference type="PROSITE-ProRule" id="PRU00108"/>
    </source>
</evidence>
<protein>
    <recommendedName>
        <fullName evidence="8">Homeobox domain-containing protein</fullName>
    </recommendedName>
</protein>
<evidence type="ECO:0000313" key="10">
    <source>
        <dbReference type="Proteomes" id="UP000252139"/>
    </source>
</evidence>
<evidence type="ECO:0000256" key="4">
    <source>
        <dbReference type="ARBA" id="ARBA00023155"/>
    </source>
</evidence>
<name>A0A367ITV4_RHIAZ</name>
<dbReference type="InterPro" id="IPR001356">
    <property type="entry name" value="HD"/>
</dbReference>
<dbReference type="SUPFAM" id="SSF46689">
    <property type="entry name" value="Homeodomain-like"/>
    <property type="match status" value="1"/>
</dbReference>
<comment type="subcellular location">
    <subcellularLocation>
        <location evidence="1">Endomembrane system</location>
        <topology evidence="1">Multi-pass membrane protein</topology>
    </subcellularLocation>
    <subcellularLocation>
        <location evidence="2">Endoplasmic reticulum membrane</location>
    </subcellularLocation>
    <subcellularLocation>
        <location evidence="6 7">Nucleus</location>
    </subcellularLocation>
</comment>
<keyword evidence="5 6" id="KW-0539">Nucleus</keyword>
<evidence type="ECO:0000256" key="3">
    <source>
        <dbReference type="ARBA" id="ARBA00023125"/>
    </source>
</evidence>
<dbReference type="FunFam" id="1.10.10.60:FF:000020">
    <property type="entry name" value="Ceramide synthase 5"/>
    <property type="match status" value="1"/>
</dbReference>
<dbReference type="InterPro" id="IPR009057">
    <property type="entry name" value="Homeodomain-like_sf"/>
</dbReference>
<accession>A0A367ITV4</accession>
<evidence type="ECO:0000256" key="5">
    <source>
        <dbReference type="ARBA" id="ARBA00023242"/>
    </source>
</evidence>